<dbReference type="InterPro" id="IPR036291">
    <property type="entry name" value="NAD(P)-bd_dom_sf"/>
</dbReference>
<evidence type="ECO:0000313" key="2">
    <source>
        <dbReference type="Proteomes" id="UP000027997"/>
    </source>
</evidence>
<dbReference type="Gene3D" id="3.40.50.720">
    <property type="entry name" value="NAD(P)-binding Rossmann-like Domain"/>
    <property type="match status" value="1"/>
</dbReference>
<dbReference type="SUPFAM" id="SSF51735">
    <property type="entry name" value="NAD(P)-binding Rossmann-fold domains"/>
    <property type="match status" value="1"/>
</dbReference>
<evidence type="ECO:0000313" key="1">
    <source>
        <dbReference type="EMBL" id="KEI70557.1"/>
    </source>
</evidence>
<dbReference type="eggNOG" id="COG0702">
    <property type="taxonomic scope" value="Bacteria"/>
</dbReference>
<dbReference type="RefSeq" id="WP_020580854.1">
    <property type="nucleotide sequence ID" value="NZ_JOJP01000001.1"/>
</dbReference>
<gene>
    <name evidence="1" type="ORF">GV64_07235</name>
</gene>
<dbReference type="Proteomes" id="UP000027997">
    <property type="component" value="Unassembled WGS sequence"/>
</dbReference>
<keyword evidence="2" id="KW-1185">Reference proteome</keyword>
<dbReference type="STRING" id="305900.GV64_07235"/>
<dbReference type="AlphaFoldDB" id="A0A081K8T1"/>
<sequence>MSKEKPPKIAMVVGATGATGQVLMKYLLECDRYSKVIVLHYRTTPWLDHPKVREIVLSLGQLKELETSSTVDALFCCLGTTIKKAGSKYEFARVDRDYVLALGQWAANHGQPSFHLISAYGADGGSMAFYMKVKGETEHGLKQMGLRSLSIYQPSLLHGERDEFRLMESVGYYVMSLLGSLPVSGLKVLRPTRIEALAKLMYQQSLLDVSGLQVLRPSDIAACE</sequence>
<dbReference type="PANTHER" id="PTHR14097">
    <property type="entry name" value="OXIDOREDUCTASE HTATIP2"/>
    <property type="match status" value="1"/>
</dbReference>
<protein>
    <submittedName>
        <fullName evidence="1">Uncharacterized protein</fullName>
    </submittedName>
</protein>
<proteinExistence type="predicted"/>
<name>A0A081K8T1_9GAMM</name>
<dbReference type="PANTHER" id="PTHR14097:SF7">
    <property type="entry name" value="OXIDOREDUCTASE HTATIP2"/>
    <property type="match status" value="1"/>
</dbReference>
<comment type="caution">
    <text evidence="1">The sequence shown here is derived from an EMBL/GenBank/DDBJ whole genome shotgun (WGS) entry which is preliminary data.</text>
</comment>
<accession>A0A081K8T1</accession>
<reference evidence="1 2" key="1">
    <citation type="submission" date="2014-06" db="EMBL/GenBank/DDBJ databases">
        <title>Whole Genome Sequences of Three Symbiotic Endozoicomonas Bacteria.</title>
        <authorList>
            <person name="Neave M.J."/>
            <person name="Apprill A."/>
            <person name="Voolstra C.R."/>
        </authorList>
    </citation>
    <scope>NUCLEOTIDE SEQUENCE [LARGE SCALE GENOMIC DNA]</scope>
    <source>
        <strain evidence="1 2">DSM 22380</strain>
    </source>
</reference>
<dbReference type="EMBL" id="JOJP01000001">
    <property type="protein sequence ID" value="KEI70557.1"/>
    <property type="molecule type" value="Genomic_DNA"/>
</dbReference>
<organism evidence="1 2">
    <name type="scientific">Endozoicomonas elysicola</name>
    <dbReference type="NCBI Taxonomy" id="305900"/>
    <lineage>
        <taxon>Bacteria</taxon>
        <taxon>Pseudomonadati</taxon>
        <taxon>Pseudomonadota</taxon>
        <taxon>Gammaproteobacteria</taxon>
        <taxon>Oceanospirillales</taxon>
        <taxon>Endozoicomonadaceae</taxon>
        <taxon>Endozoicomonas</taxon>
    </lineage>
</organism>